<dbReference type="InterPro" id="IPR001713">
    <property type="entry name" value="Prot_inh_stefin"/>
</dbReference>
<dbReference type="KEGG" id="malb:109960090"/>
<dbReference type="GeneID" id="109960090"/>
<dbReference type="GO" id="GO:0071220">
    <property type="term" value="P:cellular response to bacterial lipoprotein"/>
    <property type="evidence" value="ECO:0007669"/>
    <property type="project" value="UniProtKB-ARBA"/>
</dbReference>
<keyword evidence="3" id="KW-0963">Cytoplasm</keyword>
<feature type="domain" description="Cystatin" evidence="9">
    <location>
        <begin position="16"/>
        <end position="77"/>
    </location>
</feature>
<dbReference type="GO" id="GO:0004869">
    <property type="term" value="F:cysteine-type endopeptidase inhibitor activity"/>
    <property type="evidence" value="ECO:0007669"/>
    <property type="project" value="UniProtKB-KW"/>
</dbReference>
<dbReference type="PANTHER" id="PTHR11414">
    <property type="entry name" value="CYSTATIN FAMILY MEMBER"/>
    <property type="match status" value="1"/>
</dbReference>
<evidence type="ECO:0000256" key="2">
    <source>
        <dbReference type="ARBA" id="ARBA00009403"/>
    </source>
</evidence>
<dbReference type="Gene3D" id="3.10.450.10">
    <property type="match status" value="1"/>
</dbReference>
<dbReference type="AlphaFoldDB" id="A0A3Q3KMI8"/>
<dbReference type="Proteomes" id="UP000261600">
    <property type="component" value="Unplaced"/>
</dbReference>
<reference evidence="10" key="1">
    <citation type="submission" date="2025-08" db="UniProtKB">
        <authorList>
            <consortium name="Ensembl"/>
        </authorList>
    </citation>
    <scope>IDENTIFICATION</scope>
</reference>
<keyword evidence="6" id="KW-0391">Immunity</keyword>
<evidence type="ECO:0000313" key="11">
    <source>
        <dbReference type="Proteomes" id="UP000261600"/>
    </source>
</evidence>
<accession>A0A3Q3KMI8</accession>
<dbReference type="InterPro" id="IPR046350">
    <property type="entry name" value="Cystatin_sf"/>
</dbReference>
<dbReference type="GO" id="GO:0002376">
    <property type="term" value="P:immune system process"/>
    <property type="evidence" value="ECO:0007669"/>
    <property type="project" value="UniProtKB-KW"/>
</dbReference>
<dbReference type="PANTHER" id="PTHR11414:SF21">
    <property type="entry name" value="CYSTATIN 14A, TANDEM DUPLICATE 1-RELATED"/>
    <property type="match status" value="1"/>
</dbReference>
<proteinExistence type="inferred from homology"/>
<organism evidence="10 11">
    <name type="scientific">Monopterus albus</name>
    <name type="common">Swamp eel</name>
    <dbReference type="NCBI Taxonomy" id="43700"/>
    <lineage>
        <taxon>Eukaryota</taxon>
        <taxon>Metazoa</taxon>
        <taxon>Chordata</taxon>
        <taxon>Craniata</taxon>
        <taxon>Vertebrata</taxon>
        <taxon>Euteleostomi</taxon>
        <taxon>Actinopterygii</taxon>
        <taxon>Neopterygii</taxon>
        <taxon>Teleostei</taxon>
        <taxon>Neoteleostei</taxon>
        <taxon>Acanthomorphata</taxon>
        <taxon>Anabantaria</taxon>
        <taxon>Synbranchiformes</taxon>
        <taxon>Synbranchidae</taxon>
        <taxon>Monopterus</taxon>
    </lineage>
</organism>
<evidence type="ECO:0000313" key="10">
    <source>
        <dbReference type="Ensembl" id="ENSMALP00000031211.1"/>
    </source>
</evidence>
<dbReference type="STRING" id="43700.ENSMALP00000031211"/>
<dbReference type="Ensembl" id="ENSMALT00000031757.1">
    <property type="protein sequence ID" value="ENSMALP00000031211.1"/>
    <property type="gene ID" value="ENSMALG00000021550.1"/>
</dbReference>
<protein>
    <recommendedName>
        <fullName evidence="7">Cystatin-B</fullName>
    </recommendedName>
    <alternativeName>
        <fullName evidence="8">Stefin-B</fullName>
    </alternativeName>
</protein>
<evidence type="ECO:0000259" key="9">
    <source>
        <dbReference type="Pfam" id="PF00031"/>
    </source>
</evidence>
<dbReference type="Pfam" id="PF00031">
    <property type="entry name" value="Cystatin"/>
    <property type="match status" value="1"/>
</dbReference>
<keyword evidence="5" id="KW-0789">Thiol protease inhibitor</keyword>
<evidence type="ECO:0000256" key="3">
    <source>
        <dbReference type="ARBA" id="ARBA00022490"/>
    </source>
</evidence>
<dbReference type="InterPro" id="IPR000010">
    <property type="entry name" value="Cystatin_dom"/>
</dbReference>
<keyword evidence="11" id="KW-1185">Reference proteome</keyword>
<sequence>MSNLLGAYSETIPIDEIRKICDQVKCQVQEKTKKVYQEFRAVAYRYQIVAGRNYLIKVCVGNNYLHLWVYEHLPCDGGDIELQGVEECHSKEDPIEPF</sequence>
<evidence type="ECO:0000256" key="8">
    <source>
        <dbReference type="ARBA" id="ARBA00041437"/>
    </source>
</evidence>
<dbReference type="SUPFAM" id="SSF54403">
    <property type="entry name" value="Cystatin/monellin"/>
    <property type="match status" value="1"/>
</dbReference>
<evidence type="ECO:0000256" key="6">
    <source>
        <dbReference type="ARBA" id="ARBA00022859"/>
    </source>
</evidence>
<reference evidence="10" key="2">
    <citation type="submission" date="2025-09" db="UniProtKB">
        <authorList>
            <consortium name="Ensembl"/>
        </authorList>
    </citation>
    <scope>IDENTIFICATION</scope>
</reference>
<dbReference type="FunFam" id="3.10.450.10:FF:000001">
    <property type="entry name" value="Cystatin-A"/>
    <property type="match status" value="1"/>
</dbReference>
<evidence type="ECO:0000256" key="1">
    <source>
        <dbReference type="ARBA" id="ARBA00004496"/>
    </source>
</evidence>
<keyword evidence="4" id="KW-0646">Protease inhibitor</keyword>
<dbReference type="OrthoDB" id="6115262at2759"/>
<dbReference type="RefSeq" id="XP_020455611.1">
    <property type="nucleotide sequence ID" value="XM_020599955.1"/>
</dbReference>
<evidence type="ECO:0000256" key="4">
    <source>
        <dbReference type="ARBA" id="ARBA00022690"/>
    </source>
</evidence>
<comment type="similarity">
    <text evidence="2">Belongs to the cystatin family.</text>
</comment>
<dbReference type="PRINTS" id="PR00295">
    <property type="entry name" value="STEFINA"/>
</dbReference>
<evidence type="ECO:0000256" key="5">
    <source>
        <dbReference type="ARBA" id="ARBA00022704"/>
    </source>
</evidence>
<evidence type="ECO:0000256" key="7">
    <source>
        <dbReference type="ARBA" id="ARBA00040677"/>
    </source>
</evidence>
<name>A0A3Q3KMI8_MONAL</name>
<comment type="subcellular location">
    <subcellularLocation>
        <location evidence="1">Cytoplasm</location>
    </subcellularLocation>
</comment>
<dbReference type="GO" id="GO:0005829">
    <property type="term" value="C:cytosol"/>
    <property type="evidence" value="ECO:0007669"/>
    <property type="project" value="TreeGrafter"/>
</dbReference>